<dbReference type="AlphaFoldDB" id="A0AAN6JT83"/>
<feature type="compositionally biased region" description="Acidic residues" evidence="1">
    <location>
        <begin position="222"/>
        <end position="236"/>
    </location>
</feature>
<organism evidence="2 3">
    <name type="scientific">Tilletia horrida</name>
    <dbReference type="NCBI Taxonomy" id="155126"/>
    <lineage>
        <taxon>Eukaryota</taxon>
        <taxon>Fungi</taxon>
        <taxon>Dikarya</taxon>
        <taxon>Basidiomycota</taxon>
        <taxon>Ustilaginomycotina</taxon>
        <taxon>Exobasidiomycetes</taxon>
        <taxon>Tilletiales</taxon>
        <taxon>Tilletiaceae</taxon>
        <taxon>Tilletia</taxon>
    </lineage>
</organism>
<dbReference type="EMBL" id="JAPDMZ010000028">
    <property type="protein sequence ID" value="KAK0555305.1"/>
    <property type="molecule type" value="Genomic_DNA"/>
</dbReference>
<keyword evidence="3" id="KW-1185">Reference proteome</keyword>
<evidence type="ECO:0000256" key="1">
    <source>
        <dbReference type="SAM" id="MobiDB-lite"/>
    </source>
</evidence>
<dbReference type="Proteomes" id="UP001176517">
    <property type="component" value="Unassembled WGS sequence"/>
</dbReference>
<comment type="caution">
    <text evidence="2">The sequence shown here is derived from an EMBL/GenBank/DDBJ whole genome shotgun (WGS) entry which is preliminary data.</text>
</comment>
<feature type="non-terminal residue" evidence="2">
    <location>
        <position position="1"/>
    </location>
</feature>
<name>A0AAN6JT83_9BASI</name>
<accession>A0AAN6JT83</accession>
<proteinExistence type="predicted"/>
<protein>
    <submittedName>
        <fullName evidence="2">rRNA processing protein</fullName>
    </submittedName>
</protein>
<gene>
    <name evidence="2" type="primary">IPI1_1</name>
    <name evidence="2" type="ORF">OC846_001733</name>
</gene>
<feature type="region of interest" description="Disordered" evidence="1">
    <location>
        <begin position="218"/>
        <end position="243"/>
    </location>
</feature>
<reference evidence="2" key="1">
    <citation type="journal article" date="2023" name="PhytoFront">
        <title>Draft Genome Resources of Seven Strains of Tilletia horrida, Causal Agent of Kernel Smut of Rice.</title>
        <authorList>
            <person name="Khanal S."/>
            <person name="Antony Babu S."/>
            <person name="Zhou X.G."/>
        </authorList>
    </citation>
    <scope>NUCLEOTIDE SEQUENCE</scope>
    <source>
        <strain evidence="2">TX6</strain>
    </source>
</reference>
<sequence>VLASALAPIFLNAILDSAPSLFSPDPMQSAAMMTSSEAGLDIHGQMFLAVIKATLKLWRSLAGASTGSSGSEASTRMTSSQLSDLGTFLSKLAPYFPFTEHVPGASQRSSAATEQLVEMELAYAELTALAMSCLNATQDPTLLDKRKGKKKASMKETLLHQLEDVGEYIVETLRNERPSSSLEGSQGGAISAQLSPATFAELLPTIWLLLNLQTQSGAVDKDTDDEDDTMSDDEEPHQDSLGGLPSRLVEAIVTHFGKAGRGKTLIFGFIARLTVLHTYASYSGAFSPLPCPTVLSAIRSWFLNLPRVMWDAAMKKDFRLCSSVAEYLRHVCAADDGAIISHEDMDALHAPLAVFFHIQHQTRGSIAGPYARLPPQEQGRVRALLYFLQPLDPRLRAAAEFADAV</sequence>
<evidence type="ECO:0000313" key="2">
    <source>
        <dbReference type="EMBL" id="KAK0555305.1"/>
    </source>
</evidence>
<evidence type="ECO:0000313" key="3">
    <source>
        <dbReference type="Proteomes" id="UP001176517"/>
    </source>
</evidence>